<dbReference type="Gene3D" id="3.40.50.1460">
    <property type="match status" value="1"/>
</dbReference>
<dbReference type="GO" id="GO:0006508">
    <property type="term" value="P:proteolysis"/>
    <property type="evidence" value="ECO:0007669"/>
    <property type="project" value="InterPro"/>
</dbReference>
<comment type="similarity">
    <text evidence="1">Belongs to the peptidase C14B family.</text>
</comment>
<dbReference type="PANTHER" id="PTHR48104">
    <property type="entry name" value="METACASPASE-4"/>
    <property type="match status" value="1"/>
</dbReference>
<organism evidence="3 4">
    <name type="scientific">Armillaria gallica</name>
    <name type="common">Bulbous honey fungus</name>
    <name type="synonym">Armillaria bulbosa</name>
    <dbReference type="NCBI Taxonomy" id="47427"/>
    <lineage>
        <taxon>Eukaryota</taxon>
        <taxon>Fungi</taxon>
        <taxon>Dikarya</taxon>
        <taxon>Basidiomycota</taxon>
        <taxon>Agaricomycotina</taxon>
        <taxon>Agaricomycetes</taxon>
        <taxon>Agaricomycetidae</taxon>
        <taxon>Agaricales</taxon>
        <taxon>Marasmiineae</taxon>
        <taxon>Physalacriaceae</taxon>
        <taxon>Armillaria</taxon>
    </lineage>
</organism>
<dbReference type="Pfam" id="PF00656">
    <property type="entry name" value="Peptidase_C14"/>
    <property type="match status" value="1"/>
</dbReference>
<name>A0A2H3CHY2_ARMGA</name>
<dbReference type="EMBL" id="KZ293713">
    <property type="protein sequence ID" value="PBK82709.1"/>
    <property type="molecule type" value="Genomic_DNA"/>
</dbReference>
<dbReference type="PANTHER" id="PTHR48104:SF30">
    <property type="entry name" value="METACASPASE-1"/>
    <property type="match status" value="1"/>
</dbReference>
<accession>A0A2H3CHY2</accession>
<reference evidence="4" key="1">
    <citation type="journal article" date="2017" name="Nat. Ecol. Evol.">
        <title>Genome expansion and lineage-specific genetic innovations in the forest pathogenic fungi Armillaria.</title>
        <authorList>
            <person name="Sipos G."/>
            <person name="Prasanna A.N."/>
            <person name="Walter M.C."/>
            <person name="O'Connor E."/>
            <person name="Balint B."/>
            <person name="Krizsan K."/>
            <person name="Kiss B."/>
            <person name="Hess J."/>
            <person name="Varga T."/>
            <person name="Slot J."/>
            <person name="Riley R."/>
            <person name="Boka B."/>
            <person name="Rigling D."/>
            <person name="Barry K."/>
            <person name="Lee J."/>
            <person name="Mihaltcheva S."/>
            <person name="LaButti K."/>
            <person name="Lipzen A."/>
            <person name="Waldron R."/>
            <person name="Moloney N.M."/>
            <person name="Sperisen C."/>
            <person name="Kredics L."/>
            <person name="Vagvoelgyi C."/>
            <person name="Patrignani A."/>
            <person name="Fitzpatrick D."/>
            <person name="Nagy I."/>
            <person name="Doyle S."/>
            <person name="Anderson J.B."/>
            <person name="Grigoriev I.V."/>
            <person name="Gueldener U."/>
            <person name="Muensterkoetter M."/>
            <person name="Nagy L.G."/>
        </authorList>
    </citation>
    <scope>NUCLEOTIDE SEQUENCE [LARGE SCALE GENOMIC DNA]</scope>
    <source>
        <strain evidence="4">Ar21-2</strain>
    </source>
</reference>
<dbReference type="GO" id="GO:0004197">
    <property type="term" value="F:cysteine-type endopeptidase activity"/>
    <property type="evidence" value="ECO:0007669"/>
    <property type="project" value="InterPro"/>
</dbReference>
<sequence length="163" mass="17919">AILIGIDGYCSSPLCSCATDIEKMKNFLTVNLGVPKDHIQRDYDTTAPPTHKNIVEMLLNISTNPKIQHGDNIIIYFSGHGSSYFCLDFYPQGSLEATGTVEALCPIDHSPCDSSNISVPNISDRELNIILSEISHTKGHHITCILDCCHSSGVARGPRTRWY</sequence>
<feature type="domain" description="Peptidase C14 caspase" evidence="2">
    <location>
        <begin position="1"/>
        <end position="154"/>
    </location>
</feature>
<dbReference type="GO" id="GO:0005737">
    <property type="term" value="C:cytoplasm"/>
    <property type="evidence" value="ECO:0007669"/>
    <property type="project" value="TreeGrafter"/>
</dbReference>
<evidence type="ECO:0000256" key="1">
    <source>
        <dbReference type="ARBA" id="ARBA00009005"/>
    </source>
</evidence>
<dbReference type="InterPro" id="IPR011600">
    <property type="entry name" value="Pept_C14_caspase"/>
</dbReference>
<dbReference type="InterPro" id="IPR050452">
    <property type="entry name" value="Metacaspase"/>
</dbReference>
<feature type="non-terminal residue" evidence="3">
    <location>
        <position position="1"/>
    </location>
</feature>
<evidence type="ECO:0000259" key="2">
    <source>
        <dbReference type="Pfam" id="PF00656"/>
    </source>
</evidence>
<proteinExistence type="inferred from homology"/>
<keyword evidence="4" id="KW-1185">Reference proteome</keyword>
<gene>
    <name evidence="3" type="ORF">ARMGADRAFT_946040</name>
</gene>
<protein>
    <recommendedName>
        <fullName evidence="2">Peptidase C14 caspase domain-containing protein</fullName>
    </recommendedName>
</protein>
<dbReference type="OrthoDB" id="10255174at2759"/>
<evidence type="ECO:0000313" key="4">
    <source>
        <dbReference type="Proteomes" id="UP000217790"/>
    </source>
</evidence>
<evidence type="ECO:0000313" key="3">
    <source>
        <dbReference type="EMBL" id="PBK82709.1"/>
    </source>
</evidence>
<dbReference type="Proteomes" id="UP000217790">
    <property type="component" value="Unassembled WGS sequence"/>
</dbReference>
<dbReference type="InParanoid" id="A0A2H3CHY2"/>
<dbReference type="AlphaFoldDB" id="A0A2H3CHY2"/>